<dbReference type="KEGG" id="capn:CBG49_10115"/>
<feature type="coiled-coil region" evidence="8">
    <location>
        <begin position="339"/>
        <end position="398"/>
    </location>
</feature>
<keyword evidence="8" id="KW-0175">Coiled coil</keyword>
<dbReference type="RefSeq" id="WP_088594393.1">
    <property type="nucleotide sequence ID" value="NZ_CP022022.1"/>
</dbReference>
<feature type="chain" id="PRO_5012599658" evidence="9">
    <location>
        <begin position="19"/>
        <end position="448"/>
    </location>
</feature>
<dbReference type="AlphaFoldDB" id="A0A1Z4BQ22"/>
<evidence type="ECO:0000256" key="3">
    <source>
        <dbReference type="ARBA" id="ARBA00022448"/>
    </source>
</evidence>
<dbReference type="GO" id="GO:1990281">
    <property type="term" value="C:efflux pump complex"/>
    <property type="evidence" value="ECO:0007669"/>
    <property type="project" value="TreeGrafter"/>
</dbReference>
<evidence type="ECO:0000256" key="9">
    <source>
        <dbReference type="SAM" id="SignalP"/>
    </source>
</evidence>
<keyword evidence="3" id="KW-0813">Transport</keyword>
<feature type="signal peptide" evidence="9">
    <location>
        <begin position="1"/>
        <end position="18"/>
    </location>
</feature>
<gene>
    <name evidence="10" type="ORF">CBG49_10115</name>
</gene>
<keyword evidence="4" id="KW-1134">Transmembrane beta strand</keyword>
<organism evidence="10 11">
    <name type="scientific">Capnocytophaga endodontalis</name>
    <dbReference type="NCBI Taxonomy" id="2708117"/>
    <lineage>
        <taxon>Bacteria</taxon>
        <taxon>Pseudomonadati</taxon>
        <taxon>Bacteroidota</taxon>
        <taxon>Flavobacteriia</taxon>
        <taxon>Flavobacteriales</taxon>
        <taxon>Flavobacteriaceae</taxon>
        <taxon>Capnocytophaga</taxon>
    </lineage>
</organism>
<sequence>MKKIITSALLCLSFVSFAQQKELTLKDAIRYALENKADAEKARLEVKKSEYQIQEVRANALPNISASGGMVYNHKLQATYIDASTFAFPGMPASDEPLKMEMGQKWTANAEAKLTQVLFNQSVFMGLKAARTTREFYMLNQQLTENDIIEKVAKAYYQVYQTRQTLENIESNLALTEKTANVVKGLNQSGLSKKIDVDRTTVAVNNLKSARQQALNGLQLSENALKYMIGMPMNEAITLPKEGFEANYDLAFDKGNTNNRIELQVLEKQKQLLDINVKVQRAALYPSLALQATYGYLSMGPKIPIFYGKKDKVYGSDYSAITLGVNIPIFSGFGTRAKIRQAQIESQALEATLKDTRLAMDLAYENARSQLTNNLLTIDSQKENVKLAEEVLLNTQNNYQQGLASLTDLLEAERSLSDAKNNYTTALLDYKLAEIELLKSQGKLETMK</sequence>
<evidence type="ECO:0000256" key="8">
    <source>
        <dbReference type="SAM" id="Coils"/>
    </source>
</evidence>
<evidence type="ECO:0000256" key="7">
    <source>
        <dbReference type="ARBA" id="ARBA00023237"/>
    </source>
</evidence>
<evidence type="ECO:0000256" key="5">
    <source>
        <dbReference type="ARBA" id="ARBA00022692"/>
    </source>
</evidence>
<proteinExistence type="inferred from homology"/>
<dbReference type="InterPro" id="IPR003423">
    <property type="entry name" value="OMP_efflux"/>
</dbReference>
<dbReference type="GO" id="GO:0015288">
    <property type="term" value="F:porin activity"/>
    <property type="evidence" value="ECO:0007669"/>
    <property type="project" value="TreeGrafter"/>
</dbReference>
<comment type="subcellular location">
    <subcellularLocation>
        <location evidence="1">Cell outer membrane</location>
    </subcellularLocation>
</comment>
<name>A0A1Z4BQ22_9FLAO</name>
<dbReference type="Gene3D" id="1.20.1600.10">
    <property type="entry name" value="Outer membrane efflux proteins (OEP)"/>
    <property type="match status" value="1"/>
</dbReference>
<keyword evidence="11" id="KW-1185">Reference proteome</keyword>
<dbReference type="PANTHER" id="PTHR30026:SF20">
    <property type="entry name" value="OUTER MEMBRANE PROTEIN TOLC"/>
    <property type="match status" value="1"/>
</dbReference>
<keyword evidence="5" id="KW-0812">Transmembrane</keyword>
<keyword evidence="9" id="KW-0732">Signal</keyword>
<evidence type="ECO:0000313" key="11">
    <source>
        <dbReference type="Proteomes" id="UP000197007"/>
    </source>
</evidence>
<dbReference type="EMBL" id="CP022022">
    <property type="protein sequence ID" value="ASF43395.1"/>
    <property type="molecule type" value="Genomic_DNA"/>
</dbReference>
<dbReference type="GO" id="GO:0015562">
    <property type="term" value="F:efflux transmembrane transporter activity"/>
    <property type="evidence" value="ECO:0007669"/>
    <property type="project" value="InterPro"/>
</dbReference>
<comment type="similarity">
    <text evidence="2">Belongs to the outer membrane factor (OMF) (TC 1.B.17) family.</text>
</comment>
<protein>
    <submittedName>
        <fullName evidence="10">Transporter</fullName>
    </submittedName>
</protein>
<evidence type="ECO:0000313" key="10">
    <source>
        <dbReference type="EMBL" id="ASF43395.1"/>
    </source>
</evidence>
<keyword evidence="6" id="KW-0472">Membrane</keyword>
<dbReference type="Pfam" id="PF02321">
    <property type="entry name" value="OEP"/>
    <property type="match status" value="2"/>
</dbReference>
<dbReference type="Proteomes" id="UP000197007">
    <property type="component" value="Chromosome"/>
</dbReference>
<accession>A0A1Z4BQ22</accession>
<reference evidence="11" key="1">
    <citation type="submission" date="2017-06" db="EMBL/GenBank/DDBJ databases">
        <title>Complete genome sequence of Capnocytophaga sp. KCOM 1579 (=ChDC OS43) isolated from a human refractory periapical abscess lesion.</title>
        <authorList>
            <person name="Kook J.-K."/>
            <person name="Park S.-N."/>
            <person name="Lim Y.K."/>
            <person name="Roh H."/>
        </authorList>
    </citation>
    <scope>NUCLEOTIDE SEQUENCE [LARGE SCALE GENOMIC DNA]</scope>
    <source>
        <strain evidence="11">ChDC OS43</strain>
    </source>
</reference>
<dbReference type="InterPro" id="IPR051906">
    <property type="entry name" value="TolC-like"/>
</dbReference>
<evidence type="ECO:0000256" key="2">
    <source>
        <dbReference type="ARBA" id="ARBA00007613"/>
    </source>
</evidence>
<keyword evidence="7" id="KW-0998">Cell outer membrane</keyword>
<evidence type="ECO:0000256" key="1">
    <source>
        <dbReference type="ARBA" id="ARBA00004442"/>
    </source>
</evidence>
<dbReference type="SUPFAM" id="SSF56954">
    <property type="entry name" value="Outer membrane efflux proteins (OEP)"/>
    <property type="match status" value="1"/>
</dbReference>
<dbReference type="PANTHER" id="PTHR30026">
    <property type="entry name" value="OUTER MEMBRANE PROTEIN TOLC"/>
    <property type="match status" value="1"/>
</dbReference>
<evidence type="ECO:0000256" key="4">
    <source>
        <dbReference type="ARBA" id="ARBA00022452"/>
    </source>
</evidence>
<dbReference type="GO" id="GO:0009279">
    <property type="term" value="C:cell outer membrane"/>
    <property type="evidence" value="ECO:0007669"/>
    <property type="project" value="UniProtKB-SubCell"/>
</dbReference>
<evidence type="ECO:0000256" key="6">
    <source>
        <dbReference type="ARBA" id="ARBA00023136"/>
    </source>
</evidence>